<proteinExistence type="predicted"/>
<dbReference type="Proteomes" id="UP000887576">
    <property type="component" value="Unplaced"/>
</dbReference>
<evidence type="ECO:0000313" key="1">
    <source>
        <dbReference type="Proteomes" id="UP000887576"/>
    </source>
</evidence>
<evidence type="ECO:0000313" key="2">
    <source>
        <dbReference type="WBParaSite" id="JU765_v2.g3989.t1"/>
    </source>
</evidence>
<protein>
    <submittedName>
        <fullName evidence="2">Neurotransmitter-gated ion-channel transmembrane domain-containing protein</fullName>
    </submittedName>
</protein>
<reference evidence="2" key="1">
    <citation type="submission" date="2022-11" db="UniProtKB">
        <authorList>
            <consortium name="WormBaseParasite"/>
        </authorList>
    </citation>
    <scope>IDENTIFICATION</scope>
</reference>
<sequence length="252" mass="28362">MVIQSYAYVENLLNLSWHVDPPNFPIGSNAEIKLNDMVITSTAFEKCDGPYPMFRGYGNWSCVKGFIVMKRLIVFHVIQTYVPTAMLVWISWMSFWLDPRASPARITLTITTLLTLTTMSNGARQDLPQVAYIKMLDLWLSFNQGLIFLVLLEYAFVSYYLTKRNFDCIHRRPISSSPSLQDGKEMKKRPESPIIGLSTGTPLLHSNGNAAAIHGNGCYLRQRHASMDSGHPRLCQQNSNFSVTAGCVNSTT</sequence>
<name>A0AC34R6A8_9BILA</name>
<dbReference type="WBParaSite" id="JU765_v2.g3989.t1">
    <property type="protein sequence ID" value="JU765_v2.g3989.t1"/>
    <property type="gene ID" value="JU765_v2.g3989"/>
</dbReference>
<accession>A0AC34R6A8</accession>
<organism evidence="1 2">
    <name type="scientific">Panagrolaimus sp. JU765</name>
    <dbReference type="NCBI Taxonomy" id="591449"/>
    <lineage>
        <taxon>Eukaryota</taxon>
        <taxon>Metazoa</taxon>
        <taxon>Ecdysozoa</taxon>
        <taxon>Nematoda</taxon>
        <taxon>Chromadorea</taxon>
        <taxon>Rhabditida</taxon>
        <taxon>Tylenchina</taxon>
        <taxon>Panagrolaimomorpha</taxon>
        <taxon>Panagrolaimoidea</taxon>
        <taxon>Panagrolaimidae</taxon>
        <taxon>Panagrolaimus</taxon>
    </lineage>
</organism>